<keyword evidence="2" id="KW-1185">Reference proteome</keyword>
<accession>A0A934R613</accession>
<organism evidence="1 2">
    <name type="scientific">Luteolibacter yonseiensis</name>
    <dbReference type="NCBI Taxonomy" id="1144680"/>
    <lineage>
        <taxon>Bacteria</taxon>
        <taxon>Pseudomonadati</taxon>
        <taxon>Verrucomicrobiota</taxon>
        <taxon>Verrucomicrobiia</taxon>
        <taxon>Verrucomicrobiales</taxon>
        <taxon>Verrucomicrobiaceae</taxon>
        <taxon>Luteolibacter</taxon>
    </lineage>
</organism>
<sequence>MKHHLILLLALPMAGLGNPSQPPAGTAVSIPAAVDLRPRLEAAGITPRQQGGRGTCSVFTVTAALEHALARPGKPAGRLSVEYLNWASNQAVGQAADGGFFSDLWKGFEAWGICNETEMTYGAIFEPDRKPEPKVIGHAKEQASRLRMNWIKPWDIKTGLTEAQLAAIRQTLAKGIPVCSGLRWPEKPRWENDVLRMCPPDQVFDGHSILITGYQPDVSQPGGGTFSFYNSNRPDKPCRLPWGYALAYMNDAMWIGPAE</sequence>
<dbReference type="InterPro" id="IPR038765">
    <property type="entry name" value="Papain-like_cys_pep_sf"/>
</dbReference>
<proteinExistence type="predicted"/>
<dbReference type="AlphaFoldDB" id="A0A934R613"/>
<name>A0A934R613_9BACT</name>
<comment type="caution">
    <text evidence="1">The sequence shown here is derived from an EMBL/GenBank/DDBJ whole genome shotgun (WGS) entry which is preliminary data.</text>
</comment>
<dbReference type="EMBL" id="JAENIK010000011">
    <property type="protein sequence ID" value="MBK1816090.1"/>
    <property type="molecule type" value="Genomic_DNA"/>
</dbReference>
<dbReference type="RefSeq" id="WP_200351047.1">
    <property type="nucleotide sequence ID" value="NZ_BAABHZ010000006.1"/>
</dbReference>
<protein>
    <recommendedName>
        <fullName evidence="3">Peptidase C1A papain C-terminal domain-containing protein</fullName>
    </recommendedName>
</protein>
<dbReference type="SUPFAM" id="SSF54001">
    <property type="entry name" value="Cysteine proteinases"/>
    <property type="match status" value="1"/>
</dbReference>
<evidence type="ECO:0000313" key="2">
    <source>
        <dbReference type="Proteomes" id="UP000600139"/>
    </source>
</evidence>
<gene>
    <name evidence="1" type="ORF">JIN84_10745</name>
</gene>
<dbReference type="Proteomes" id="UP000600139">
    <property type="component" value="Unassembled WGS sequence"/>
</dbReference>
<reference evidence="1" key="1">
    <citation type="submission" date="2021-01" db="EMBL/GenBank/DDBJ databases">
        <title>Modified the classification status of verrucomicrobia.</title>
        <authorList>
            <person name="Feng X."/>
        </authorList>
    </citation>
    <scope>NUCLEOTIDE SEQUENCE</scope>
    <source>
        <strain evidence="1">JCM 18052</strain>
    </source>
</reference>
<dbReference type="Gene3D" id="3.90.70.10">
    <property type="entry name" value="Cysteine proteinases"/>
    <property type="match status" value="1"/>
</dbReference>
<evidence type="ECO:0000313" key="1">
    <source>
        <dbReference type="EMBL" id="MBK1816090.1"/>
    </source>
</evidence>
<evidence type="ECO:0008006" key="3">
    <source>
        <dbReference type="Google" id="ProtNLM"/>
    </source>
</evidence>